<evidence type="ECO:0000313" key="4">
    <source>
        <dbReference type="Proteomes" id="UP001157091"/>
    </source>
</evidence>
<dbReference type="CDD" id="cd04301">
    <property type="entry name" value="NAT_SF"/>
    <property type="match status" value="1"/>
</dbReference>
<dbReference type="PANTHER" id="PTHR13947">
    <property type="entry name" value="GNAT FAMILY N-ACETYLTRANSFERASE"/>
    <property type="match status" value="1"/>
</dbReference>
<dbReference type="RefSeq" id="WP_284293258.1">
    <property type="nucleotide sequence ID" value="NZ_BSUK01000001.1"/>
</dbReference>
<reference evidence="4" key="1">
    <citation type="journal article" date="2019" name="Int. J. Syst. Evol. Microbiol.">
        <title>The Global Catalogue of Microorganisms (GCM) 10K type strain sequencing project: providing services to taxonomists for standard genome sequencing and annotation.</title>
        <authorList>
            <consortium name="The Broad Institute Genomics Platform"/>
            <consortium name="The Broad Institute Genome Sequencing Center for Infectious Disease"/>
            <person name="Wu L."/>
            <person name="Ma J."/>
        </authorList>
    </citation>
    <scope>NUCLEOTIDE SEQUENCE [LARGE SCALE GENOMIC DNA]</scope>
    <source>
        <strain evidence="4">NBRC 106348</strain>
    </source>
</reference>
<dbReference type="Gene3D" id="3.40.630.30">
    <property type="match status" value="1"/>
</dbReference>
<name>A0ABQ6I198_9MICO</name>
<dbReference type="InterPro" id="IPR016181">
    <property type="entry name" value="Acyl_CoA_acyltransferase"/>
</dbReference>
<dbReference type="PANTHER" id="PTHR13947:SF37">
    <property type="entry name" value="LD18367P"/>
    <property type="match status" value="1"/>
</dbReference>
<dbReference type="InterPro" id="IPR050769">
    <property type="entry name" value="NAT_camello-type"/>
</dbReference>
<proteinExistence type="predicted"/>
<dbReference type="EMBL" id="BSUK01000001">
    <property type="protein sequence ID" value="GMA24456.1"/>
    <property type="molecule type" value="Genomic_DNA"/>
</dbReference>
<dbReference type="PROSITE" id="PS51186">
    <property type="entry name" value="GNAT"/>
    <property type="match status" value="1"/>
</dbReference>
<protein>
    <recommendedName>
        <fullName evidence="2">N-acetyltransferase domain-containing protein</fullName>
    </recommendedName>
</protein>
<accession>A0ABQ6I198</accession>
<keyword evidence="4" id="KW-1185">Reference proteome</keyword>
<evidence type="ECO:0000259" key="2">
    <source>
        <dbReference type="PROSITE" id="PS51186"/>
    </source>
</evidence>
<dbReference type="Proteomes" id="UP001157091">
    <property type="component" value="Unassembled WGS sequence"/>
</dbReference>
<sequence length="185" mass="20073">MSEVLEAAPRPTAAAVVVRLAEPAQHEAVGDLLERAYTADYAIGDEYRASLHAVAERAAEHQVWVAARGEQLLGSVATPRPGRTISPLARPGELDFRLLGVDPSARGQGIGRLLTRHVIDLARERGLVRVVMNSGPRMLPAHRLYASLGFVRLHERETHVVEGGTLLAFGLDVTPDHPTDDRTES</sequence>
<evidence type="ECO:0000256" key="1">
    <source>
        <dbReference type="ARBA" id="ARBA00022679"/>
    </source>
</evidence>
<feature type="domain" description="N-acetyltransferase" evidence="2">
    <location>
        <begin position="16"/>
        <end position="172"/>
    </location>
</feature>
<dbReference type="SUPFAM" id="SSF55729">
    <property type="entry name" value="Acyl-CoA N-acyltransferases (Nat)"/>
    <property type="match status" value="1"/>
</dbReference>
<dbReference type="Pfam" id="PF00583">
    <property type="entry name" value="Acetyltransf_1"/>
    <property type="match status" value="1"/>
</dbReference>
<organism evidence="3 4">
    <name type="scientific">Luteimicrobium album</name>
    <dbReference type="NCBI Taxonomy" id="1054550"/>
    <lineage>
        <taxon>Bacteria</taxon>
        <taxon>Bacillati</taxon>
        <taxon>Actinomycetota</taxon>
        <taxon>Actinomycetes</taxon>
        <taxon>Micrococcales</taxon>
        <taxon>Luteimicrobium</taxon>
    </lineage>
</organism>
<evidence type="ECO:0000313" key="3">
    <source>
        <dbReference type="EMBL" id="GMA24456.1"/>
    </source>
</evidence>
<keyword evidence="1" id="KW-0808">Transferase</keyword>
<dbReference type="InterPro" id="IPR000182">
    <property type="entry name" value="GNAT_dom"/>
</dbReference>
<comment type="caution">
    <text evidence="3">The sequence shown here is derived from an EMBL/GenBank/DDBJ whole genome shotgun (WGS) entry which is preliminary data.</text>
</comment>
<gene>
    <name evidence="3" type="ORF">GCM10025864_22150</name>
</gene>